<name>A0A512J395_9HYPH</name>
<comment type="caution">
    <text evidence="1">The sequence shown here is derived from an EMBL/GenBank/DDBJ whole genome shotgun (WGS) entry which is preliminary data.</text>
</comment>
<evidence type="ECO:0000313" key="1">
    <source>
        <dbReference type="EMBL" id="GEP04448.1"/>
    </source>
</evidence>
<keyword evidence="4" id="KW-1185">Reference proteome</keyword>
<reference evidence="2" key="4">
    <citation type="submission" date="2023-01" db="EMBL/GenBank/DDBJ databases">
        <title>Draft genome sequence of Methylobacterium oxalidis strain NBRC 107715.</title>
        <authorList>
            <person name="Sun Q."/>
            <person name="Mori K."/>
        </authorList>
    </citation>
    <scope>NUCLEOTIDE SEQUENCE</scope>
    <source>
        <strain evidence="2">NBRC 107715</strain>
    </source>
</reference>
<dbReference type="Proteomes" id="UP000321960">
    <property type="component" value="Unassembled WGS sequence"/>
</dbReference>
<reference evidence="1 3" key="3">
    <citation type="submission" date="2019-07" db="EMBL/GenBank/DDBJ databases">
        <title>Whole genome shotgun sequence of Methylobacterium oxalidis NBRC 107715.</title>
        <authorList>
            <person name="Hosoyama A."/>
            <person name="Uohara A."/>
            <person name="Ohji S."/>
            <person name="Ichikawa N."/>
        </authorList>
    </citation>
    <scope>NUCLEOTIDE SEQUENCE [LARGE SCALE GENOMIC DNA]</scope>
    <source>
        <strain evidence="1 3">NBRC 107715</strain>
    </source>
</reference>
<organism evidence="1 3">
    <name type="scientific">Methylobacterium oxalidis</name>
    <dbReference type="NCBI Taxonomy" id="944322"/>
    <lineage>
        <taxon>Bacteria</taxon>
        <taxon>Pseudomonadati</taxon>
        <taxon>Pseudomonadota</taxon>
        <taxon>Alphaproteobacteria</taxon>
        <taxon>Hyphomicrobiales</taxon>
        <taxon>Methylobacteriaceae</taxon>
        <taxon>Methylobacterium</taxon>
    </lineage>
</organism>
<accession>A0A512J395</accession>
<proteinExistence type="predicted"/>
<evidence type="ECO:0000313" key="3">
    <source>
        <dbReference type="Proteomes" id="UP000321960"/>
    </source>
</evidence>
<gene>
    <name evidence="2" type="ORF">GCM10007888_12010</name>
    <name evidence="1" type="ORF">MOX02_24860</name>
</gene>
<sequence>MQFVGAHRDECAACWLWTGSFTAPRRRYKAYRIPEDYEGRRNIAGCFQQERGMPTIRIPEKGYAVSAVRHVYAELKCIGYDEVPRLSRCLDERCVNPHHTLELDVSPFEIRKRAAEVKGIVFEAVSAAEVMEILQRIRPATWANFATAESECELPSGSITDAIWREYVLWDDANPDLD</sequence>
<reference evidence="4" key="2">
    <citation type="journal article" date="2019" name="Int. J. Syst. Evol. Microbiol.">
        <title>The Global Catalogue of Microorganisms (GCM) 10K type strain sequencing project: providing services to taxonomists for standard genome sequencing and annotation.</title>
        <authorList>
            <consortium name="The Broad Institute Genomics Platform"/>
            <consortium name="The Broad Institute Genome Sequencing Center for Infectious Disease"/>
            <person name="Wu L."/>
            <person name="Ma J."/>
        </authorList>
    </citation>
    <scope>NUCLEOTIDE SEQUENCE [LARGE SCALE GENOMIC DNA]</scope>
    <source>
        <strain evidence="4">NBRC 107715</strain>
    </source>
</reference>
<dbReference type="EMBL" id="BSPK01000017">
    <property type="protein sequence ID" value="GLS62820.1"/>
    <property type="molecule type" value="Genomic_DNA"/>
</dbReference>
<reference evidence="2" key="1">
    <citation type="journal article" date="2014" name="Int. J. Syst. Evol. Microbiol.">
        <title>Complete genome of a new Firmicutes species belonging to the dominant human colonic microbiota ('Ruminococcus bicirculans') reveals two chromosomes and a selective capacity to utilize plant glucans.</title>
        <authorList>
            <consortium name="NISC Comparative Sequencing Program"/>
            <person name="Wegmann U."/>
            <person name="Louis P."/>
            <person name="Goesmann A."/>
            <person name="Henrissat B."/>
            <person name="Duncan S.H."/>
            <person name="Flint H.J."/>
        </authorList>
    </citation>
    <scope>NUCLEOTIDE SEQUENCE</scope>
    <source>
        <strain evidence="2">NBRC 107715</strain>
    </source>
</reference>
<protein>
    <submittedName>
        <fullName evidence="1">Uncharacterized protein</fullName>
    </submittedName>
</protein>
<evidence type="ECO:0000313" key="2">
    <source>
        <dbReference type="EMBL" id="GLS62820.1"/>
    </source>
</evidence>
<evidence type="ECO:0000313" key="4">
    <source>
        <dbReference type="Proteomes" id="UP001156856"/>
    </source>
</evidence>
<dbReference type="Proteomes" id="UP001156856">
    <property type="component" value="Unassembled WGS sequence"/>
</dbReference>
<dbReference type="EMBL" id="BJZU01000045">
    <property type="protein sequence ID" value="GEP04448.1"/>
    <property type="molecule type" value="Genomic_DNA"/>
</dbReference>
<dbReference type="AlphaFoldDB" id="A0A512J395"/>